<feature type="transmembrane region" description="Helical" evidence="1">
    <location>
        <begin position="29"/>
        <end position="47"/>
    </location>
</feature>
<comment type="caution">
    <text evidence="2">The sequence shown here is derived from an EMBL/GenBank/DDBJ whole genome shotgun (WGS) entry which is preliminary data.</text>
</comment>
<keyword evidence="3" id="KW-1185">Reference proteome</keyword>
<dbReference type="Proteomes" id="UP001299596">
    <property type="component" value="Unassembled WGS sequence"/>
</dbReference>
<keyword evidence="1" id="KW-0472">Membrane</keyword>
<accession>A0ABU5XFB9</accession>
<evidence type="ECO:0000313" key="2">
    <source>
        <dbReference type="EMBL" id="MEB3020990.1"/>
    </source>
</evidence>
<sequence>MLIIALVLAAIGLAALVFAVVTSNALVAWVCIGASLLGVLLLIADALRERRRLTAGAAAAPAVVESPGAPEDLDDLDDLDDVDPVDDVDTVDDVAPVVAVDAVDDLDDAPEVPATLGEALSGGFEADTAARPAD</sequence>
<evidence type="ECO:0008006" key="4">
    <source>
        <dbReference type="Google" id="ProtNLM"/>
    </source>
</evidence>
<gene>
    <name evidence="2" type="ORF">K6T79_08025</name>
</gene>
<proteinExistence type="predicted"/>
<name>A0ABU5XFB9_9MYCO</name>
<keyword evidence="1" id="KW-0812">Transmembrane</keyword>
<evidence type="ECO:0000256" key="1">
    <source>
        <dbReference type="SAM" id="Phobius"/>
    </source>
</evidence>
<evidence type="ECO:0000313" key="3">
    <source>
        <dbReference type="Proteomes" id="UP001299596"/>
    </source>
</evidence>
<protein>
    <recommendedName>
        <fullName evidence="4">Transmembrane protein</fullName>
    </recommendedName>
</protein>
<dbReference type="RefSeq" id="WP_225407242.1">
    <property type="nucleotide sequence ID" value="NZ_JAYJJR010000003.1"/>
</dbReference>
<reference evidence="2 3" key="1">
    <citation type="submission" date="2023-12" db="EMBL/GenBank/DDBJ databases">
        <title>Description of new species of Mycobacterium terrae complex isolated from sewage at the Sao Paulo Zoological Park Foundation in Brazil.</title>
        <authorList>
            <person name="Romagnoli C.L."/>
            <person name="Conceicao E.C."/>
            <person name="Machado E."/>
            <person name="Barreto L.B.P.F."/>
            <person name="Sharma A."/>
            <person name="Silva N.M."/>
            <person name="Marques L.E."/>
            <person name="Juliana M.A."/>
            <person name="Lourenco M.C.S."/>
            <person name="Digiampietri L.A."/>
            <person name="Suffys P.N."/>
            <person name="Viana-Niero C."/>
        </authorList>
    </citation>
    <scope>NUCLEOTIDE SEQUENCE [LARGE SCALE GENOMIC DNA]</scope>
    <source>
        <strain evidence="2 3">MYC098</strain>
    </source>
</reference>
<organism evidence="2 3">
    <name type="scientific">[Mycobacterium] crassicus</name>
    <dbReference type="NCBI Taxonomy" id="2872309"/>
    <lineage>
        <taxon>Bacteria</taxon>
        <taxon>Bacillati</taxon>
        <taxon>Actinomycetota</taxon>
        <taxon>Actinomycetes</taxon>
        <taxon>Mycobacteriales</taxon>
        <taxon>Mycobacteriaceae</taxon>
        <taxon>Mycolicibacter</taxon>
    </lineage>
</organism>
<dbReference type="EMBL" id="JAYJJR010000003">
    <property type="protein sequence ID" value="MEB3020990.1"/>
    <property type="molecule type" value="Genomic_DNA"/>
</dbReference>
<keyword evidence="1" id="KW-1133">Transmembrane helix</keyword>